<gene>
    <name evidence="1" type="ORF">UFOPK2366_01261</name>
</gene>
<reference evidence="1" key="1">
    <citation type="submission" date="2020-05" db="EMBL/GenBank/DDBJ databases">
        <authorList>
            <person name="Chiriac C."/>
            <person name="Salcher M."/>
            <person name="Ghai R."/>
            <person name="Kavagutti S V."/>
        </authorList>
    </citation>
    <scope>NUCLEOTIDE SEQUENCE</scope>
</reference>
<evidence type="ECO:0000313" key="1">
    <source>
        <dbReference type="EMBL" id="CAB4701031.1"/>
    </source>
</evidence>
<dbReference type="EMBL" id="CAEZXM010000241">
    <property type="protein sequence ID" value="CAB4701031.1"/>
    <property type="molecule type" value="Genomic_DNA"/>
</dbReference>
<accession>A0A6J6PNL6</accession>
<sequence>MITPETAPDIGRGSPLSQRADDGSLIVLTDVIGDPEGQLAASLITLHETEFPKYPFFTPLLRDRTGPSASAAQVQSHQWLLEVDGVAAGYVVFDSNLHRRVAIVHFVHLDPTVGALKVAQRRSLAWLYRMIIEQLANDCGNVPVLGAVGEAPRTRAPIFRLIGMRDLGIEYYEPKNAPRWQGPGSELRRLHLLWLPPEGIEPATIEGRAREAGAAAFLLDHYRFDADIAWVASAVGAERTR</sequence>
<name>A0A6J6PNL6_9ZZZZ</name>
<organism evidence="1">
    <name type="scientific">freshwater metagenome</name>
    <dbReference type="NCBI Taxonomy" id="449393"/>
    <lineage>
        <taxon>unclassified sequences</taxon>
        <taxon>metagenomes</taxon>
        <taxon>ecological metagenomes</taxon>
    </lineage>
</organism>
<proteinExistence type="predicted"/>
<dbReference type="AlphaFoldDB" id="A0A6J6PNL6"/>
<protein>
    <submittedName>
        <fullName evidence="1">Unannotated protein</fullName>
    </submittedName>
</protein>